<dbReference type="AlphaFoldDB" id="A0A5J9V7L2"/>
<proteinExistence type="predicted"/>
<keyword evidence="3" id="KW-1185">Reference proteome</keyword>
<dbReference type="CDD" id="cd00121">
    <property type="entry name" value="MATH"/>
    <property type="match status" value="1"/>
</dbReference>
<sequence length="152" mass="16989">MSAETVTVSHLLIIKDYSNTKGVVGVGKCFHSGSFNVGGHNWCVTYYPDGFCKNSEGHIAVFLRIDPAVNGDVKARVKFSLLDQVGEPLLPYTTKSNITTFSVEEKEKKEQRKPCFCRRDLQIVRGVEQQVGSASYWRVRSASGAATGRWWR</sequence>
<dbReference type="PANTHER" id="PTHR26379:SF187">
    <property type="entry name" value="OS07G0655300 PROTEIN"/>
    <property type="match status" value="1"/>
</dbReference>
<dbReference type="Pfam" id="PF22486">
    <property type="entry name" value="MATH_2"/>
    <property type="match status" value="1"/>
</dbReference>
<comment type="caution">
    <text evidence="2">The sequence shown here is derived from an EMBL/GenBank/DDBJ whole genome shotgun (WGS) entry which is preliminary data.</text>
</comment>
<dbReference type="OrthoDB" id="684466at2759"/>
<dbReference type="SUPFAM" id="SSF49599">
    <property type="entry name" value="TRAF domain-like"/>
    <property type="match status" value="1"/>
</dbReference>
<dbReference type="GO" id="GO:0016567">
    <property type="term" value="P:protein ubiquitination"/>
    <property type="evidence" value="ECO:0007669"/>
    <property type="project" value="InterPro"/>
</dbReference>
<dbReference type="PROSITE" id="PS50144">
    <property type="entry name" value="MATH"/>
    <property type="match status" value="1"/>
</dbReference>
<dbReference type="Gramene" id="TVU31431">
    <property type="protein sequence ID" value="TVU31431"/>
    <property type="gene ID" value="EJB05_23115"/>
</dbReference>
<dbReference type="PANTHER" id="PTHR26379">
    <property type="entry name" value="BTB/POZ AND MATH DOMAIN-CONTAINING PROTEIN 1"/>
    <property type="match status" value="1"/>
</dbReference>
<dbReference type="InterPro" id="IPR002083">
    <property type="entry name" value="MATH/TRAF_dom"/>
</dbReference>
<dbReference type="Gene3D" id="2.60.210.10">
    <property type="entry name" value="Apoptosis, Tumor Necrosis Factor Receptor Associated Protein 2, Chain A"/>
    <property type="match status" value="1"/>
</dbReference>
<evidence type="ECO:0000259" key="1">
    <source>
        <dbReference type="PROSITE" id="PS50144"/>
    </source>
</evidence>
<evidence type="ECO:0000313" key="3">
    <source>
        <dbReference type="Proteomes" id="UP000324897"/>
    </source>
</evidence>
<dbReference type="EMBL" id="RWGY01000011">
    <property type="protein sequence ID" value="TVU31431.1"/>
    <property type="molecule type" value="Genomic_DNA"/>
</dbReference>
<dbReference type="InterPro" id="IPR045005">
    <property type="entry name" value="BPM1-6"/>
</dbReference>
<name>A0A5J9V7L2_9POAL</name>
<dbReference type="InterPro" id="IPR008974">
    <property type="entry name" value="TRAF-like"/>
</dbReference>
<feature type="non-terminal residue" evidence="2">
    <location>
        <position position="1"/>
    </location>
</feature>
<dbReference type="Proteomes" id="UP000324897">
    <property type="component" value="Chromosome 1"/>
</dbReference>
<accession>A0A5J9V7L2</accession>
<evidence type="ECO:0000313" key="2">
    <source>
        <dbReference type="EMBL" id="TVU31431.1"/>
    </source>
</evidence>
<gene>
    <name evidence="2" type="ORF">EJB05_23115</name>
</gene>
<protein>
    <recommendedName>
        <fullName evidence="1">MATH domain-containing protein</fullName>
    </recommendedName>
</protein>
<feature type="domain" description="MATH" evidence="1">
    <location>
        <begin position="7"/>
        <end position="152"/>
    </location>
</feature>
<reference evidence="2 3" key="1">
    <citation type="journal article" date="2019" name="Sci. Rep.">
        <title>A high-quality genome of Eragrostis curvula grass provides insights into Poaceae evolution and supports new strategies to enhance forage quality.</title>
        <authorList>
            <person name="Carballo J."/>
            <person name="Santos B.A.C.M."/>
            <person name="Zappacosta D."/>
            <person name="Garbus I."/>
            <person name="Selva J.P."/>
            <person name="Gallo C.A."/>
            <person name="Diaz A."/>
            <person name="Albertini E."/>
            <person name="Caccamo M."/>
            <person name="Echenique V."/>
        </authorList>
    </citation>
    <scope>NUCLEOTIDE SEQUENCE [LARGE SCALE GENOMIC DNA]</scope>
    <source>
        <strain evidence="3">cv. Victoria</strain>
        <tissue evidence="2">Leaf</tissue>
    </source>
</reference>
<organism evidence="2 3">
    <name type="scientific">Eragrostis curvula</name>
    <name type="common">weeping love grass</name>
    <dbReference type="NCBI Taxonomy" id="38414"/>
    <lineage>
        <taxon>Eukaryota</taxon>
        <taxon>Viridiplantae</taxon>
        <taxon>Streptophyta</taxon>
        <taxon>Embryophyta</taxon>
        <taxon>Tracheophyta</taxon>
        <taxon>Spermatophyta</taxon>
        <taxon>Magnoliopsida</taxon>
        <taxon>Liliopsida</taxon>
        <taxon>Poales</taxon>
        <taxon>Poaceae</taxon>
        <taxon>PACMAD clade</taxon>
        <taxon>Chloridoideae</taxon>
        <taxon>Eragrostideae</taxon>
        <taxon>Eragrostidinae</taxon>
        <taxon>Eragrostis</taxon>
    </lineage>
</organism>